<name>J3MS58_ORYBR</name>
<keyword evidence="1" id="KW-0732">Signal</keyword>
<protein>
    <submittedName>
        <fullName evidence="2">Uncharacterized protein</fullName>
    </submittedName>
</protein>
<keyword evidence="3" id="KW-1185">Reference proteome</keyword>
<feature type="chain" id="PRO_5003774160" evidence="1">
    <location>
        <begin position="20"/>
        <end position="52"/>
    </location>
</feature>
<dbReference type="Gramene" id="OB08G19370.1">
    <property type="protein sequence ID" value="OB08G19370.1"/>
    <property type="gene ID" value="OB08G19370"/>
</dbReference>
<evidence type="ECO:0000313" key="2">
    <source>
        <dbReference type="EnsemblPlants" id="OB08G19370.1"/>
    </source>
</evidence>
<dbReference type="HOGENOM" id="CLU_3093643_0_0_1"/>
<dbReference type="AlphaFoldDB" id="J3MS58"/>
<sequence length="52" mass="5586">MTAHPKLGLLMSTIAFALSDIGLPLIARLHCASYHATQLFHSCHVISHASCV</sequence>
<dbReference type="Proteomes" id="UP000006038">
    <property type="component" value="Chromosome 8"/>
</dbReference>
<organism evidence="2">
    <name type="scientific">Oryza brachyantha</name>
    <name type="common">malo sina</name>
    <dbReference type="NCBI Taxonomy" id="4533"/>
    <lineage>
        <taxon>Eukaryota</taxon>
        <taxon>Viridiplantae</taxon>
        <taxon>Streptophyta</taxon>
        <taxon>Embryophyta</taxon>
        <taxon>Tracheophyta</taxon>
        <taxon>Spermatophyta</taxon>
        <taxon>Magnoliopsida</taxon>
        <taxon>Liliopsida</taxon>
        <taxon>Poales</taxon>
        <taxon>Poaceae</taxon>
        <taxon>BOP clade</taxon>
        <taxon>Oryzoideae</taxon>
        <taxon>Oryzeae</taxon>
        <taxon>Oryzinae</taxon>
        <taxon>Oryza</taxon>
    </lineage>
</organism>
<evidence type="ECO:0000313" key="3">
    <source>
        <dbReference type="Proteomes" id="UP000006038"/>
    </source>
</evidence>
<proteinExistence type="predicted"/>
<evidence type="ECO:0000256" key="1">
    <source>
        <dbReference type="SAM" id="SignalP"/>
    </source>
</evidence>
<reference evidence="2" key="2">
    <citation type="submission" date="2013-04" db="UniProtKB">
        <authorList>
            <consortium name="EnsemblPlants"/>
        </authorList>
    </citation>
    <scope>IDENTIFICATION</scope>
</reference>
<reference evidence="2" key="1">
    <citation type="journal article" date="2013" name="Nat. Commun.">
        <title>Whole-genome sequencing of Oryza brachyantha reveals mechanisms underlying Oryza genome evolution.</title>
        <authorList>
            <person name="Chen J."/>
            <person name="Huang Q."/>
            <person name="Gao D."/>
            <person name="Wang J."/>
            <person name="Lang Y."/>
            <person name="Liu T."/>
            <person name="Li B."/>
            <person name="Bai Z."/>
            <person name="Luis Goicoechea J."/>
            <person name="Liang C."/>
            <person name="Chen C."/>
            <person name="Zhang W."/>
            <person name="Sun S."/>
            <person name="Liao Y."/>
            <person name="Zhang X."/>
            <person name="Yang L."/>
            <person name="Song C."/>
            <person name="Wang M."/>
            <person name="Shi J."/>
            <person name="Liu G."/>
            <person name="Liu J."/>
            <person name="Zhou H."/>
            <person name="Zhou W."/>
            <person name="Yu Q."/>
            <person name="An N."/>
            <person name="Chen Y."/>
            <person name="Cai Q."/>
            <person name="Wang B."/>
            <person name="Liu B."/>
            <person name="Min J."/>
            <person name="Huang Y."/>
            <person name="Wu H."/>
            <person name="Li Z."/>
            <person name="Zhang Y."/>
            <person name="Yin Y."/>
            <person name="Song W."/>
            <person name="Jiang J."/>
            <person name="Jackson S.A."/>
            <person name="Wing R.A."/>
            <person name="Wang J."/>
            <person name="Chen M."/>
        </authorList>
    </citation>
    <scope>NUCLEOTIDE SEQUENCE [LARGE SCALE GENOMIC DNA]</scope>
    <source>
        <strain evidence="2">cv. IRGC 101232</strain>
    </source>
</reference>
<dbReference type="EnsemblPlants" id="OB08G19370.1">
    <property type="protein sequence ID" value="OB08G19370.1"/>
    <property type="gene ID" value="OB08G19370"/>
</dbReference>
<feature type="signal peptide" evidence="1">
    <location>
        <begin position="1"/>
        <end position="19"/>
    </location>
</feature>
<accession>J3MS58</accession>